<dbReference type="SUPFAM" id="SSF52166">
    <property type="entry name" value="Ribosomal protein L4"/>
    <property type="match status" value="1"/>
</dbReference>
<keyword evidence="3" id="KW-0687">Ribonucleoprotein</keyword>
<name>A0ABR3NAB9_9TELE</name>
<keyword evidence="2" id="KW-0689">Ribosomal protein</keyword>
<protein>
    <submittedName>
        <fullName evidence="4">Uncharacterized protein</fullName>
    </submittedName>
</protein>
<evidence type="ECO:0000256" key="2">
    <source>
        <dbReference type="ARBA" id="ARBA00022980"/>
    </source>
</evidence>
<evidence type="ECO:0000256" key="3">
    <source>
        <dbReference type="ARBA" id="ARBA00023274"/>
    </source>
</evidence>
<evidence type="ECO:0000256" key="1">
    <source>
        <dbReference type="ARBA" id="ARBA00010528"/>
    </source>
</evidence>
<evidence type="ECO:0000313" key="5">
    <source>
        <dbReference type="Proteomes" id="UP001558613"/>
    </source>
</evidence>
<dbReference type="PANTHER" id="PTHR10746:SF6">
    <property type="entry name" value="LARGE RIBOSOMAL SUBUNIT PROTEIN UL4M"/>
    <property type="match status" value="1"/>
</dbReference>
<dbReference type="Gene3D" id="3.40.1370.10">
    <property type="match status" value="1"/>
</dbReference>
<comment type="caution">
    <text evidence="4">The sequence shown here is derived from an EMBL/GenBank/DDBJ whole genome shotgun (WGS) entry which is preliminary data.</text>
</comment>
<evidence type="ECO:0000313" key="4">
    <source>
        <dbReference type="EMBL" id="KAL1273681.1"/>
    </source>
</evidence>
<dbReference type="PANTHER" id="PTHR10746">
    <property type="entry name" value="50S RIBOSOMAL PROTEIN L4"/>
    <property type="match status" value="1"/>
</dbReference>
<dbReference type="Proteomes" id="UP001558613">
    <property type="component" value="Unassembled WGS sequence"/>
</dbReference>
<dbReference type="InterPro" id="IPR013005">
    <property type="entry name" value="Ribosomal_uL4-like"/>
</dbReference>
<organism evidence="4 5">
    <name type="scientific">Cirrhinus molitorella</name>
    <name type="common">mud carp</name>
    <dbReference type="NCBI Taxonomy" id="172907"/>
    <lineage>
        <taxon>Eukaryota</taxon>
        <taxon>Metazoa</taxon>
        <taxon>Chordata</taxon>
        <taxon>Craniata</taxon>
        <taxon>Vertebrata</taxon>
        <taxon>Euteleostomi</taxon>
        <taxon>Actinopterygii</taxon>
        <taxon>Neopterygii</taxon>
        <taxon>Teleostei</taxon>
        <taxon>Ostariophysi</taxon>
        <taxon>Cypriniformes</taxon>
        <taxon>Cyprinidae</taxon>
        <taxon>Labeoninae</taxon>
        <taxon>Labeonini</taxon>
        <taxon>Cirrhinus</taxon>
    </lineage>
</organism>
<sequence>MCVRVGVCVCLCCSPRDRRLIKSSNSDTNSRFLSGSDATAGTLIVLISALKRTYSTRRVAHCPRGPISYYYMLPMKVRVQGLKIALTAKLAQGLKNYKLYETPTPDPHYLLHLVKHRLWGESVLIVDVTSLQPQLDLLRPSQPSRNS</sequence>
<keyword evidence="5" id="KW-1185">Reference proteome</keyword>
<comment type="similarity">
    <text evidence="1">Belongs to the universal ribosomal protein uL4 family.</text>
</comment>
<gene>
    <name evidence="4" type="ORF">QQF64_026495</name>
</gene>
<accession>A0ABR3NAB9</accession>
<proteinExistence type="inferred from homology"/>
<dbReference type="EMBL" id="JAYMGO010000005">
    <property type="protein sequence ID" value="KAL1273681.1"/>
    <property type="molecule type" value="Genomic_DNA"/>
</dbReference>
<dbReference type="InterPro" id="IPR023574">
    <property type="entry name" value="Ribosomal_uL4_dom_sf"/>
</dbReference>
<reference evidence="4 5" key="1">
    <citation type="submission" date="2023-09" db="EMBL/GenBank/DDBJ databases">
        <authorList>
            <person name="Wang M."/>
        </authorList>
    </citation>
    <scope>NUCLEOTIDE SEQUENCE [LARGE SCALE GENOMIC DNA]</scope>
    <source>
        <strain evidence="4">GT-2023</strain>
        <tissue evidence="4">Liver</tissue>
    </source>
</reference>